<reference evidence="1" key="1">
    <citation type="submission" date="2020-08" db="EMBL/GenBank/DDBJ databases">
        <title>Multicomponent nature underlies the extraordinary mechanical properties of spider dragline silk.</title>
        <authorList>
            <person name="Kono N."/>
            <person name="Nakamura H."/>
            <person name="Mori M."/>
            <person name="Yoshida Y."/>
            <person name="Ohtoshi R."/>
            <person name="Malay A.D."/>
            <person name="Moran D.A.P."/>
            <person name="Tomita M."/>
            <person name="Numata K."/>
            <person name="Arakawa K."/>
        </authorList>
    </citation>
    <scope>NUCLEOTIDE SEQUENCE</scope>
</reference>
<sequence>MVFSFKENSPAAIHLQLVNVYGTSVMSQRRVLFWCSELDKGSTDVQRKEKELGDQVGPPQMTMVATSKL</sequence>
<gene>
    <name evidence="1" type="ORF">TNCV_2181061</name>
</gene>
<accession>A0A8X7B7Z7</accession>
<dbReference type="EMBL" id="BMAU01021361">
    <property type="protein sequence ID" value="GFY22845.1"/>
    <property type="molecule type" value="Genomic_DNA"/>
</dbReference>
<name>A0A8X7B7Z7_TRICX</name>
<keyword evidence="2" id="KW-1185">Reference proteome</keyword>
<dbReference type="Proteomes" id="UP000887159">
    <property type="component" value="Unassembled WGS sequence"/>
</dbReference>
<evidence type="ECO:0008006" key="3">
    <source>
        <dbReference type="Google" id="ProtNLM"/>
    </source>
</evidence>
<dbReference type="AlphaFoldDB" id="A0A8X7B7Z7"/>
<protein>
    <recommendedName>
        <fullName evidence="3">Mos1 transposase HTH domain-containing protein</fullName>
    </recommendedName>
</protein>
<evidence type="ECO:0000313" key="2">
    <source>
        <dbReference type="Proteomes" id="UP000887159"/>
    </source>
</evidence>
<proteinExistence type="predicted"/>
<evidence type="ECO:0000313" key="1">
    <source>
        <dbReference type="EMBL" id="GFY22845.1"/>
    </source>
</evidence>
<organism evidence="1 2">
    <name type="scientific">Trichonephila clavipes</name>
    <name type="common">Golden silk orbweaver</name>
    <name type="synonym">Nephila clavipes</name>
    <dbReference type="NCBI Taxonomy" id="2585209"/>
    <lineage>
        <taxon>Eukaryota</taxon>
        <taxon>Metazoa</taxon>
        <taxon>Ecdysozoa</taxon>
        <taxon>Arthropoda</taxon>
        <taxon>Chelicerata</taxon>
        <taxon>Arachnida</taxon>
        <taxon>Araneae</taxon>
        <taxon>Araneomorphae</taxon>
        <taxon>Entelegynae</taxon>
        <taxon>Araneoidea</taxon>
        <taxon>Nephilidae</taxon>
        <taxon>Trichonephila</taxon>
    </lineage>
</organism>
<comment type="caution">
    <text evidence="1">The sequence shown here is derived from an EMBL/GenBank/DDBJ whole genome shotgun (WGS) entry which is preliminary data.</text>
</comment>